<dbReference type="InterPro" id="IPR002347">
    <property type="entry name" value="SDR_fam"/>
</dbReference>
<dbReference type="PANTHER" id="PTHR44196:SF1">
    <property type="entry name" value="DEHYDROGENASE_REDUCTASE SDR FAMILY MEMBER 7B"/>
    <property type="match status" value="1"/>
</dbReference>
<gene>
    <name evidence="5" type="ORF">GOB87_10190</name>
</gene>
<dbReference type="Pfam" id="PF00106">
    <property type="entry name" value="adh_short"/>
    <property type="match status" value="1"/>
</dbReference>
<dbReference type="PRINTS" id="PR00081">
    <property type="entry name" value="GDHRDH"/>
</dbReference>
<keyword evidence="6" id="KW-1185">Reference proteome</keyword>
<dbReference type="Proteomes" id="UP000597459">
    <property type="component" value="Unassembled WGS sequence"/>
</dbReference>
<dbReference type="PROSITE" id="PS00061">
    <property type="entry name" value="ADH_SHORT"/>
    <property type="match status" value="1"/>
</dbReference>
<dbReference type="InterPro" id="IPR036291">
    <property type="entry name" value="NAD(P)-bd_dom_sf"/>
</dbReference>
<keyword evidence="2" id="KW-0560">Oxidoreductase</keyword>
<dbReference type="GO" id="GO:0016020">
    <property type="term" value="C:membrane"/>
    <property type="evidence" value="ECO:0007669"/>
    <property type="project" value="TreeGrafter"/>
</dbReference>
<evidence type="ECO:0000256" key="1">
    <source>
        <dbReference type="ARBA" id="ARBA00006484"/>
    </source>
</evidence>
<feature type="region of interest" description="Disordered" evidence="3">
    <location>
        <begin position="1"/>
        <end position="25"/>
    </location>
</feature>
<reference evidence="5" key="1">
    <citation type="submission" date="2019-11" db="EMBL/GenBank/DDBJ databases">
        <title>Description of new Acetobacter species.</title>
        <authorList>
            <person name="Cleenwerck I."/>
            <person name="Sombolestani A.S."/>
        </authorList>
    </citation>
    <scope>NUCLEOTIDE SEQUENCE</scope>
    <source>
        <strain evidence="5">LMG 1626</strain>
    </source>
</reference>
<comment type="caution">
    <text evidence="5">The sequence shown here is derived from an EMBL/GenBank/DDBJ whole genome shotgun (WGS) entry which is preliminary data.</text>
</comment>
<evidence type="ECO:0000256" key="3">
    <source>
        <dbReference type="SAM" id="MobiDB-lite"/>
    </source>
</evidence>
<evidence type="ECO:0000259" key="4">
    <source>
        <dbReference type="SMART" id="SM00822"/>
    </source>
</evidence>
<comment type="similarity">
    <text evidence="1">Belongs to the short-chain dehydrogenases/reductases (SDR) family.</text>
</comment>
<evidence type="ECO:0000256" key="2">
    <source>
        <dbReference type="ARBA" id="ARBA00023002"/>
    </source>
</evidence>
<dbReference type="GO" id="GO:0016491">
    <property type="term" value="F:oxidoreductase activity"/>
    <property type="evidence" value="ECO:0007669"/>
    <property type="project" value="UniProtKB-KW"/>
</dbReference>
<dbReference type="EMBL" id="WOTH01000020">
    <property type="protein sequence ID" value="NHO54322.1"/>
    <property type="molecule type" value="Genomic_DNA"/>
</dbReference>
<dbReference type="InterPro" id="IPR057326">
    <property type="entry name" value="KR_dom"/>
</dbReference>
<evidence type="ECO:0000313" key="5">
    <source>
        <dbReference type="EMBL" id="NHO54322.1"/>
    </source>
</evidence>
<protein>
    <submittedName>
        <fullName evidence="5">SDR family NAD(P)-dependent oxidoreductase</fullName>
    </submittedName>
</protein>
<dbReference type="AlphaFoldDB" id="A0A967EHV3"/>
<name>A0A967EHV3_9PROT</name>
<evidence type="ECO:0000313" key="6">
    <source>
        <dbReference type="Proteomes" id="UP000597459"/>
    </source>
</evidence>
<organism evidence="5 6">
    <name type="scientific">Acetobacter estunensis</name>
    <dbReference type="NCBI Taxonomy" id="104097"/>
    <lineage>
        <taxon>Bacteria</taxon>
        <taxon>Pseudomonadati</taxon>
        <taxon>Pseudomonadota</taxon>
        <taxon>Alphaproteobacteria</taxon>
        <taxon>Acetobacterales</taxon>
        <taxon>Acetobacteraceae</taxon>
        <taxon>Acetobacter</taxon>
    </lineage>
</organism>
<dbReference type="SMART" id="SM00822">
    <property type="entry name" value="PKS_KR"/>
    <property type="match status" value="1"/>
</dbReference>
<dbReference type="PANTHER" id="PTHR44196">
    <property type="entry name" value="DEHYDROGENASE/REDUCTASE SDR FAMILY MEMBER 7B"/>
    <property type="match status" value="1"/>
</dbReference>
<dbReference type="Gene3D" id="3.40.50.720">
    <property type="entry name" value="NAD(P)-binding Rossmann-like Domain"/>
    <property type="match status" value="1"/>
</dbReference>
<feature type="domain" description="Ketoreductase" evidence="4">
    <location>
        <begin position="32"/>
        <end position="217"/>
    </location>
</feature>
<dbReference type="InterPro" id="IPR020904">
    <property type="entry name" value="Sc_DH/Rdtase_CS"/>
</dbReference>
<sequence length="286" mass="30486">MDIPLNDTAANVNRNVSRPPPPPRHAAGVTPACVLITGASGGIGHELAVRYARPGCTLILWGRDKSRLQATAAACEARGARTHLRALDLSDGEAAITAFREDDTSTPFDTVILCAGLSDMKRQADRTERAEDVLRLALVNYATPAALTMAAAERMQARNGGAICLIGSVAAFHDLPFAAGYGGSKAGLARFASSARIALAPLGVRVTLVAPGFVDTPMSQRIIGPRPFLVSPARAARHIMAAIARNQGECVFPWPFRVLRLIDRLTPRPLRDRIMARIDADQKPTA</sequence>
<dbReference type="SUPFAM" id="SSF51735">
    <property type="entry name" value="NAD(P)-binding Rossmann-fold domains"/>
    <property type="match status" value="1"/>
</dbReference>
<proteinExistence type="inferred from homology"/>
<accession>A0A967EHV3</accession>